<accession>A0A9P5Z238</accession>
<evidence type="ECO:0000256" key="1">
    <source>
        <dbReference type="SAM" id="Phobius"/>
    </source>
</evidence>
<gene>
    <name evidence="3" type="ORF">BDN70DRAFT_858106</name>
</gene>
<feature type="transmembrane region" description="Helical" evidence="1">
    <location>
        <begin position="144"/>
        <end position="168"/>
    </location>
</feature>
<keyword evidence="1" id="KW-0812">Transmembrane</keyword>
<keyword evidence="4" id="KW-1185">Reference proteome</keyword>
<feature type="transmembrane region" description="Helical" evidence="1">
    <location>
        <begin position="113"/>
        <end position="132"/>
    </location>
</feature>
<dbReference type="Pfam" id="PF24800">
    <property type="entry name" value="DUF7702"/>
    <property type="match status" value="1"/>
</dbReference>
<keyword evidence="1" id="KW-1133">Transmembrane helix</keyword>
<sequence length="262" mass="28578">MPTLDTRGKIAAAQIAFYVPIAIVSLLLIFRYLFRRDAGWFFLFIFSGLRIAEGALVVAGQMTPANPTLIQVAYIIDYAGLFAIILSLLGFIGMAGQHTYSEVHSVVVSLRTTGFLVLGGLGVGIAGGVIGIQKNANESLATGLRRAGVCIFAGAYVLQFLLHIVAWSYRWQLRTYRRHLLIGITFAFPFLGVRIADAVLAAWSSSDLLGTQPSANAVLAKFNPVTGNWVLFLVLDVIMEWVVAALYLFASTVLAQRTHHHH</sequence>
<keyword evidence="1" id="KW-0472">Membrane</keyword>
<dbReference type="PANTHER" id="PTHR42109">
    <property type="entry name" value="UNPLACED GENOMIC SCAFFOLD UM_SCAF_CONTIG_1.265, WHOLE GENOME SHOTGUN SEQUENCE"/>
    <property type="match status" value="1"/>
</dbReference>
<dbReference type="InterPro" id="IPR056119">
    <property type="entry name" value="DUF7702"/>
</dbReference>
<dbReference type="EMBL" id="MU155207">
    <property type="protein sequence ID" value="KAF9479734.1"/>
    <property type="molecule type" value="Genomic_DNA"/>
</dbReference>
<evidence type="ECO:0000259" key="2">
    <source>
        <dbReference type="Pfam" id="PF24800"/>
    </source>
</evidence>
<feature type="transmembrane region" description="Helical" evidence="1">
    <location>
        <begin position="40"/>
        <end position="60"/>
    </location>
</feature>
<proteinExistence type="predicted"/>
<evidence type="ECO:0000313" key="3">
    <source>
        <dbReference type="EMBL" id="KAF9479734.1"/>
    </source>
</evidence>
<dbReference type="Proteomes" id="UP000807469">
    <property type="component" value="Unassembled WGS sequence"/>
</dbReference>
<feature type="transmembrane region" description="Helical" evidence="1">
    <location>
        <begin position="12"/>
        <end position="33"/>
    </location>
</feature>
<dbReference type="OrthoDB" id="2560628at2759"/>
<feature type="transmembrane region" description="Helical" evidence="1">
    <location>
        <begin position="72"/>
        <end position="92"/>
    </location>
</feature>
<organism evidence="3 4">
    <name type="scientific">Pholiota conissans</name>
    <dbReference type="NCBI Taxonomy" id="109636"/>
    <lineage>
        <taxon>Eukaryota</taxon>
        <taxon>Fungi</taxon>
        <taxon>Dikarya</taxon>
        <taxon>Basidiomycota</taxon>
        <taxon>Agaricomycotina</taxon>
        <taxon>Agaricomycetes</taxon>
        <taxon>Agaricomycetidae</taxon>
        <taxon>Agaricales</taxon>
        <taxon>Agaricineae</taxon>
        <taxon>Strophariaceae</taxon>
        <taxon>Pholiota</taxon>
    </lineage>
</organism>
<feature type="transmembrane region" description="Helical" evidence="1">
    <location>
        <begin position="229"/>
        <end position="250"/>
    </location>
</feature>
<comment type="caution">
    <text evidence="3">The sequence shown here is derived from an EMBL/GenBank/DDBJ whole genome shotgun (WGS) entry which is preliminary data.</text>
</comment>
<feature type="domain" description="DUF7702" evidence="2">
    <location>
        <begin position="4"/>
        <end position="255"/>
    </location>
</feature>
<feature type="transmembrane region" description="Helical" evidence="1">
    <location>
        <begin position="180"/>
        <end position="203"/>
    </location>
</feature>
<evidence type="ECO:0000313" key="4">
    <source>
        <dbReference type="Proteomes" id="UP000807469"/>
    </source>
</evidence>
<dbReference type="PANTHER" id="PTHR42109:SF2">
    <property type="entry name" value="INTEGRAL MEMBRANE PROTEIN"/>
    <property type="match status" value="1"/>
</dbReference>
<dbReference type="AlphaFoldDB" id="A0A9P5Z238"/>
<protein>
    <recommendedName>
        <fullName evidence="2">DUF7702 domain-containing protein</fullName>
    </recommendedName>
</protein>
<name>A0A9P5Z238_9AGAR</name>
<reference evidence="3" key="1">
    <citation type="submission" date="2020-11" db="EMBL/GenBank/DDBJ databases">
        <authorList>
            <consortium name="DOE Joint Genome Institute"/>
            <person name="Ahrendt S."/>
            <person name="Riley R."/>
            <person name="Andreopoulos W."/>
            <person name="Labutti K."/>
            <person name="Pangilinan J."/>
            <person name="Ruiz-Duenas F.J."/>
            <person name="Barrasa J.M."/>
            <person name="Sanchez-Garcia M."/>
            <person name="Camarero S."/>
            <person name="Miyauchi S."/>
            <person name="Serrano A."/>
            <person name="Linde D."/>
            <person name="Babiker R."/>
            <person name="Drula E."/>
            <person name="Ayuso-Fernandez I."/>
            <person name="Pacheco R."/>
            <person name="Padilla G."/>
            <person name="Ferreira P."/>
            <person name="Barriuso J."/>
            <person name="Kellner H."/>
            <person name="Castanera R."/>
            <person name="Alfaro M."/>
            <person name="Ramirez L."/>
            <person name="Pisabarro A.G."/>
            <person name="Kuo A."/>
            <person name="Tritt A."/>
            <person name="Lipzen A."/>
            <person name="He G."/>
            <person name="Yan M."/>
            <person name="Ng V."/>
            <person name="Cullen D."/>
            <person name="Martin F."/>
            <person name="Rosso M.-N."/>
            <person name="Henrissat B."/>
            <person name="Hibbett D."/>
            <person name="Martinez A.T."/>
            <person name="Grigoriev I.V."/>
        </authorList>
    </citation>
    <scope>NUCLEOTIDE SEQUENCE</scope>
    <source>
        <strain evidence="3">CIRM-BRFM 674</strain>
    </source>
</reference>